<dbReference type="InterPro" id="IPR011990">
    <property type="entry name" value="TPR-like_helical_dom_sf"/>
</dbReference>
<dbReference type="EMBL" id="RFFG01000048">
    <property type="protein sequence ID" value="RMI40892.1"/>
    <property type="molecule type" value="Genomic_DNA"/>
</dbReference>
<keyword evidence="2" id="KW-1185">Reference proteome</keyword>
<evidence type="ECO:0000313" key="2">
    <source>
        <dbReference type="Proteomes" id="UP000282674"/>
    </source>
</evidence>
<reference evidence="1 2" key="1">
    <citation type="submission" date="2018-10" db="EMBL/GenBank/DDBJ databases">
        <title>Isolation from soil.</title>
        <authorList>
            <person name="Hu J."/>
        </authorList>
    </citation>
    <scope>NUCLEOTIDE SEQUENCE [LARGE SCALE GENOMIC DNA]</scope>
    <source>
        <strain evidence="1 2">NEAU-Ht49</strain>
    </source>
</reference>
<evidence type="ECO:0000313" key="1">
    <source>
        <dbReference type="EMBL" id="RMI40892.1"/>
    </source>
</evidence>
<dbReference type="RefSeq" id="WP_122196851.1">
    <property type="nucleotide sequence ID" value="NZ_JBHSKC010000001.1"/>
</dbReference>
<organism evidence="1 2">
    <name type="scientific">Actinomadura harenae</name>
    <dbReference type="NCBI Taxonomy" id="2483351"/>
    <lineage>
        <taxon>Bacteria</taxon>
        <taxon>Bacillati</taxon>
        <taxon>Actinomycetota</taxon>
        <taxon>Actinomycetes</taxon>
        <taxon>Streptosporangiales</taxon>
        <taxon>Thermomonosporaceae</taxon>
        <taxon>Actinomadura</taxon>
    </lineage>
</organism>
<proteinExistence type="predicted"/>
<protein>
    <recommendedName>
        <fullName evidence="3">Tetratricopeptide repeat protein</fullName>
    </recommendedName>
</protein>
<accession>A0A3M2LUI4</accession>
<dbReference type="Gene3D" id="1.25.40.10">
    <property type="entry name" value="Tetratricopeptide repeat domain"/>
    <property type="match status" value="3"/>
</dbReference>
<comment type="caution">
    <text evidence="1">The sequence shown here is derived from an EMBL/GenBank/DDBJ whole genome shotgun (WGS) entry which is preliminary data.</text>
</comment>
<dbReference type="SUPFAM" id="SSF48452">
    <property type="entry name" value="TPR-like"/>
    <property type="match status" value="2"/>
</dbReference>
<dbReference type="AlphaFoldDB" id="A0A3M2LUI4"/>
<gene>
    <name evidence="1" type="ORF">EBO15_24840</name>
</gene>
<dbReference type="Proteomes" id="UP000282674">
    <property type="component" value="Unassembled WGS sequence"/>
</dbReference>
<dbReference type="OrthoDB" id="56388at2"/>
<sequence>MTADVYELMTRAEELPYGEARTLLVEDALRRAEAAADAELAFRVRMGLTTAYQYGGEPAKAFTTFSRCLAEYDRDPGRHDAEHRLLWQMKWIVNSLTLFPEIPLDRTRAVLDDMERRYRLGGHSLQAVHHYRHVVAQHIGDVEAADDLFAKWRAAERDALSDCEGCDPSALADHLADRGRYEDALAVAAPVLSAELNCTEQPQDMLTTLLPVYLHTGRLAEARDAHRRAYRLFRPNLGDMTHVADHVWFCAVTGNEPRGLEILQRHLGWLDRAPSPYAEMRFAAAGALLLRRLAEIGADDLTVHRPEAGDRPAADVALPVLRAELERRAVDLAARFDARNGTSHQSGEIRAVIDAEPLVERLPLTEHARAAAAPPRPPAVVPLPPERPDPAVLDDPDELLDLAERRWNEQDTEAALAAYARFDAITGTEPGTPPADGATPAEWLRAARRLDGHGVGPIESGALQEAHDVWERSRAWFEEAGEPARALSVTSRLGAILARLGRRDEALVMLTEAAERLPGLDAPPERVLGARLRLAQFHLMGDDPRTALAVLETVRGPDAESDFNLGEADFMRGQAHAMLGHPEETEAVLRAARDAFREAGRGDRLAQAAMMYAQVVGHGPAANELEVHAALDEAVAHAPAAAEAPLLRPFAHWERGRFLLADERADLAVPDLVEAVAAFTGHGQGGDADRARVDLAAAYLGASRPLEAAETIEEALAGLTPDAEEWPRARVILASAQRDLGEAEAADTFAEIADAETEPAAVGHFLEESANVLTDRDSDAQAAERFLAAAAAFTRAGEPFRAIECRRRAALCHLWAQQVDEALEKMAEARAALAGLPAEAPAAITWHTARVDYDEARLLARLGRLSEALELADAAVEGFLALDETDAADTVRALRAHIADDLQAED</sequence>
<name>A0A3M2LUI4_9ACTN</name>
<evidence type="ECO:0008006" key="3">
    <source>
        <dbReference type="Google" id="ProtNLM"/>
    </source>
</evidence>